<organism evidence="1 2">
    <name type="scientific">Petrolisthes cinctipes</name>
    <name type="common">Flat porcelain crab</name>
    <dbReference type="NCBI Taxonomy" id="88211"/>
    <lineage>
        <taxon>Eukaryota</taxon>
        <taxon>Metazoa</taxon>
        <taxon>Ecdysozoa</taxon>
        <taxon>Arthropoda</taxon>
        <taxon>Crustacea</taxon>
        <taxon>Multicrustacea</taxon>
        <taxon>Malacostraca</taxon>
        <taxon>Eumalacostraca</taxon>
        <taxon>Eucarida</taxon>
        <taxon>Decapoda</taxon>
        <taxon>Pleocyemata</taxon>
        <taxon>Anomura</taxon>
        <taxon>Galatheoidea</taxon>
        <taxon>Porcellanidae</taxon>
        <taxon>Petrolisthes</taxon>
    </lineage>
</organism>
<reference evidence="1" key="1">
    <citation type="submission" date="2023-10" db="EMBL/GenBank/DDBJ databases">
        <title>Genome assemblies of two species of porcelain crab, Petrolisthes cinctipes and Petrolisthes manimaculis (Anomura: Porcellanidae).</title>
        <authorList>
            <person name="Angst P."/>
        </authorList>
    </citation>
    <scope>NUCLEOTIDE SEQUENCE</scope>
    <source>
        <strain evidence="1">PB745_01</strain>
        <tissue evidence="1">Gill</tissue>
    </source>
</reference>
<dbReference type="EMBL" id="JAWQEG010007656">
    <property type="protein sequence ID" value="KAK3851943.1"/>
    <property type="molecule type" value="Genomic_DNA"/>
</dbReference>
<comment type="caution">
    <text evidence="1">The sequence shown here is derived from an EMBL/GenBank/DDBJ whole genome shotgun (WGS) entry which is preliminary data.</text>
</comment>
<evidence type="ECO:0000313" key="1">
    <source>
        <dbReference type="EMBL" id="KAK3851943.1"/>
    </source>
</evidence>
<dbReference type="AlphaFoldDB" id="A0AAE1BK60"/>
<protein>
    <submittedName>
        <fullName evidence="1">Uncharacterized protein</fullName>
    </submittedName>
</protein>
<dbReference type="Proteomes" id="UP001286313">
    <property type="component" value="Unassembled WGS sequence"/>
</dbReference>
<gene>
    <name evidence="1" type="ORF">Pcinc_041445</name>
</gene>
<name>A0AAE1BK60_PETCI</name>
<proteinExistence type="predicted"/>
<evidence type="ECO:0000313" key="2">
    <source>
        <dbReference type="Proteomes" id="UP001286313"/>
    </source>
</evidence>
<sequence>MTEEGDNKSVLKGILIQSKALVSSLSLHPLPLLLGRGSTAPVHQSLWHSHPSSSYDGPVTALYPQSSAYRDCPTPHPLLSLSLALNMLEEEKEKKERLRKEQ</sequence>
<keyword evidence="2" id="KW-1185">Reference proteome</keyword>
<accession>A0AAE1BK60</accession>